<keyword evidence="5" id="KW-0812">Transmembrane</keyword>
<dbReference type="Proteomes" id="UP000018467">
    <property type="component" value="Unassembled WGS sequence"/>
</dbReference>
<comment type="subcellular location">
    <subcellularLocation>
        <location evidence="1">Cell membrane</location>
        <topology evidence="1">Single-pass type I membrane protein</topology>
    </subcellularLocation>
</comment>
<dbReference type="PANTHER" id="PTHR10570:SF9">
    <property type="entry name" value="T-CELL SURFACE GLYCOPROTEIN CD3 EPSILON CHAIN"/>
    <property type="match status" value="1"/>
</dbReference>
<dbReference type="GO" id="GO:0045059">
    <property type="term" value="P:positive thymic T cell selection"/>
    <property type="evidence" value="ECO:0007669"/>
    <property type="project" value="TreeGrafter"/>
</dbReference>
<dbReference type="InParanoid" id="A0A3B1KCH5"/>
<dbReference type="Gene3D" id="2.60.40.10">
    <property type="entry name" value="Immunoglobulins"/>
    <property type="match status" value="1"/>
</dbReference>
<reference evidence="7" key="3">
    <citation type="submission" date="2025-08" db="UniProtKB">
        <authorList>
            <consortium name="Ensembl"/>
        </authorList>
    </citation>
    <scope>IDENTIFICATION</scope>
</reference>
<feature type="region of interest" description="Disordered" evidence="4">
    <location>
        <begin position="149"/>
        <end position="191"/>
    </location>
</feature>
<feature type="compositionally biased region" description="Polar residues" evidence="4">
    <location>
        <begin position="173"/>
        <end position="184"/>
    </location>
</feature>
<dbReference type="GO" id="GO:0004888">
    <property type="term" value="F:transmembrane signaling receptor activity"/>
    <property type="evidence" value="ECO:0007669"/>
    <property type="project" value="TreeGrafter"/>
</dbReference>
<dbReference type="STRING" id="7994.ENSAMXP00000051399"/>
<evidence type="ECO:0000256" key="4">
    <source>
        <dbReference type="SAM" id="MobiDB-lite"/>
    </source>
</evidence>
<reference evidence="8" key="1">
    <citation type="submission" date="2013-03" db="EMBL/GenBank/DDBJ databases">
        <authorList>
            <person name="Jeffery W."/>
            <person name="Warren W."/>
            <person name="Wilson R.K."/>
        </authorList>
    </citation>
    <scope>NUCLEOTIDE SEQUENCE</scope>
    <source>
        <strain evidence="8">female</strain>
    </source>
</reference>
<evidence type="ECO:0000313" key="8">
    <source>
        <dbReference type="Proteomes" id="UP000018467"/>
    </source>
</evidence>
<dbReference type="Bgee" id="ENSAMXG00000042095">
    <property type="expression patterns" value="Expressed in pharyngeal gill and 8 other cell types or tissues"/>
</dbReference>
<accession>A0A3B1KCH5</accession>
<proteinExistence type="predicted"/>
<dbReference type="AlphaFoldDB" id="A0A3B1KCH5"/>
<evidence type="ECO:0000256" key="2">
    <source>
        <dbReference type="ARBA" id="ARBA00022475"/>
    </source>
</evidence>
<dbReference type="PANTHER" id="PTHR10570">
    <property type="entry name" value="T-CELL SURFACE GLYCOPROTEIN CD3 GAMMA CHAIN / DELTA CHAIN"/>
    <property type="match status" value="1"/>
</dbReference>
<evidence type="ECO:0000313" key="7">
    <source>
        <dbReference type="Ensembl" id="ENSAMXP00000051399.1"/>
    </source>
</evidence>
<evidence type="ECO:0000256" key="3">
    <source>
        <dbReference type="ARBA" id="ARBA00022729"/>
    </source>
</evidence>
<sequence length="220" mass="24571">MKGSEVKTWLLLLLAVAQTTTAYDSDYTESGLQSGKEYVTFRDLDVILTCPDPTEPPESTESTEFTWGPENDLGNKREAIIEGYTEDESLYYCQKNGDAVKHFFYVKAKVCKGCVEMNKGLVIAAMFGDILFTLGVILVIYACAKKKNSSPAPQRAAHSRQPSAPPPPEPDYQSLNQARAAETSTQRRADGHTEDQLDTAGFFQFQITTFTASFFFFFFF</sequence>
<keyword evidence="8" id="KW-1185">Reference proteome</keyword>
<protein>
    <submittedName>
        <fullName evidence="7">Uncharacterized protein</fullName>
    </submittedName>
</protein>
<feature type="transmembrane region" description="Helical" evidence="5">
    <location>
        <begin position="121"/>
        <end position="144"/>
    </location>
</feature>
<dbReference type="Ensembl" id="ENSAMXT00000047728.1">
    <property type="protein sequence ID" value="ENSAMXP00000051399.1"/>
    <property type="gene ID" value="ENSAMXG00000042095.1"/>
</dbReference>
<organism evidence="7 8">
    <name type="scientific">Astyanax mexicanus</name>
    <name type="common">Blind cave fish</name>
    <name type="synonym">Astyanax fasciatus mexicanus</name>
    <dbReference type="NCBI Taxonomy" id="7994"/>
    <lineage>
        <taxon>Eukaryota</taxon>
        <taxon>Metazoa</taxon>
        <taxon>Chordata</taxon>
        <taxon>Craniata</taxon>
        <taxon>Vertebrata</taxon>
        <taxon>Euteleostomi</taxon>
        <taxon>Actinopterygii</taxon>
        <taxon>Neopterygii</taxon>
        <taxon>Teleostei</taxon>
        <taxon>Ostariophysi</taxon>
        <taxon>Characiformes</taxon>
        <taxon>Characoidei</taxon>
        <taxon>Acestrorhamphidae</taxon>
        <taxon>Acestrorhamphinae</taxon>
        <taxon>Astyanax</taxon>
    </lineage>
</organism>
<keyword evidence="3 6" id="KW-0732">Signal</keyword>
<dbReference type="GO" id="GO:0009897">
    <property type="term" value="C:external side of plasma membrane"/>
    <property type="evidence" value="ECO:0007669"/>
    <property type="project" value="TreeGrafter"/>
</dbReference>
<evidence type="ECO:0000256" key="5">
    <source>
        <dbReference type="SAM" id="Phobius"/>
    </source>
</evidence>
<feature type="signal peptide" evidence="6">
    <location>
        <begin position="1"/>
        <end position="22"/>
    </location>
</feature>
<keyword evidence="2" id="KW-1003">Cell membrane</keyword>
<evidence type="ECO:0000256" key="6">
    <source>
        <dbReference type="SAM" id="SignalP"/>
    </source>
</evidence>
<dbReference type="InterPro" id="IPR015484">
    <property type="entry name" value="CD3_esu/gsu/dsu"/>
</dbReference>
<feature type="chain" id="PRO_5017319587" evidence="6">
    <location>
        <begin position="23"/>
        <end position="220"/>
    </location>
</feature>
<dbReference type="GO" id="GO:0007166">
    <property type="term" value="P:cell surface receptor signaling pathway"/>
    <property type="evidence" value="ECO:0007669"/>
    <property type="project" value="TreeGrafter"/>
</dbReference>
<dbReference type="GeneTree" id="ENSGT01120000272648"/>
<dbReference type="Pfam" id="PF16681">
    <property type="entry name" value="Ig_5"/>
    <property type="match status" value="1"/>
</dbReference>
<reference evidence="8" key="2">
    <citation type="journal article" date="2014" name="Nat. Commun.">
        <title>The cavefish genome reveals candidate genes for eye loss.</title>
        <authorList>
            <person name="McGaugh S.E."/>
            <person name="Gross J.B."/>
            <person name="Aken B."/>
            <person name="Blin M."/>
            <person name="Borowsky R."/>
            <person name="Chalopin D."/>
            <person name="Hinaux H."/>
            <person name="Jeffery W.R."/>
            <person name="Keene A."/>
            <person name="Ma L."/>
            <person name="Minx P."/>
            <person name="Murphy D."/>
            <person name="O'Quin K.E."/>
            <person name="Retaux S."/>
            <person name="Rohner N."/>
            <person name="Searle S.M."/>
            <person name="Stahl B.A."/>
            <person name="Tabin C."/>
            <person name="Volff J.N."/>
            <person name="Yoshizawa M."/>
            <person name="Warren W.C."/>
        </authorList>
    </citation>
    <scope>NUCLEOTIDE SEQUENCE [LARGE SCALE GENOMIC DNA]</scope>
    <source>
        <strain evidence="8">female</strain>
    </source>
</reference>
<reference evidence="7" key="4">
    <citation type="submission" date="2025-09" db="UniProtKB">
        <authorList>
            <consortium name="Ensembl"/>
        </authorList>
    </citation>
    <scope>IDENTIFICATION</scope>
</reference>
<name>A0A3B1KCH5_ASTMX</name>
<dbReference type="GO" id="GO:0042105">
    <property type="term" value="C:alpha-beta T cell receptor complex"/>
    <property type="evidence" value="ECO:0007669"/>
    <property type="project" value="TreeGrafter"/>
</dbReference>
<dbReference type="InterPro" id="IPR013783">
    <property type="entry name" value="Ig-like_fold"/>
</dbReference>
<keyword evidence="5" id="KW-0472">Membrane</keyword>
<keyword evidence="5" id="KW-1133">Transmembrane helix</keyword>
<evidence type="ECO:0000256" key="1">
    <source>
        <dbReference type="ARBA" id="ARBA00004251"/>
    </source>
</evidence>